<evidence type="ECO:0000313" key="2">
    <source>
        <dbReference type="Proteomes" id="UP000078397"/>
    </source>
</evidence>
<accession>A0A179FB03</accession>
<name>A0A179FB03_METCM</name>
<proteinExistence type="predicted"/>
<dbReference type="Proteomes" id="UP000078397">
    <property type="component" value="Unassembled WGS sequence"/>
</dbReference>
<sequence length="333" mass="37594">MANIRRCRVKWTFDVLLMATSQKFDATDQRDKIFGLLGMAEETHDPALCPEALRPNYHLSLSQVYRNVAIYLIYSRRSFVSLTRWVVPQTCVGRFRRLGVRSDPLPSWVPNWTVSPPGVEYRRNFVWIDYSVTGDRPSLGFPSMYNASKGQKASLSRYDQGNVLCVRGLLLDEVLQSCAFSLPTAQRSRAASRKQMELLQHFWNMATDISTINTISLAKSFVTVTTADQSQLGQVEPEQMIRDGAAYIVSTIDGNGLVYQETAAEATNVSWLEYALRAVWCGFQARRPRSTRLWSDDLVNALKQLAQGGKADAYSILARRSSPKQSWNVDSQS</sequence>
<dbReference type="OrthoDB" id="2288928at2759"/>
<protein>
    <submittedName>
        <fullName evidence="1">Uncharacterized protein</fullName>
    </submittedName>
</protein>
<gene>
    <name evidence="1" type="ORF">VFPPC_16371</name>
</gene>
<organism evidence="1 2">
    <name type="scientific">Pochonia chlamydosporia 170</name>
    <dbReference type="NCBI Taxonomy" id="1380566"/>
    <lineage>
        <taxon>Eukaryota</taxon>
        <taxon>Fungi</taxon>
        <taxon>Dikarya</taxon>
        <taxon>Ascomycota</taxon>
        <taxon>Pezizomycotina</taxon>
        <taxon>Sordariomycetes</taxon>
        <taxon>Hypocreomycetidae</taxon>
        <taxon>Hypocreales</taxon>
        <taxon>Clavicipitaceae</taxon>
        <taxon>Pochonia</taxon>
    </lineage>
</organism>
<evidence type="ECO:0000313" key="1">
    <source>
        <dbReference type="EMBL" id="OAQ62715.1"/>
    </source>
</evidence>
<dbReference type="PANTHER" id="PTHR24148:SF64">
    <property type="entry name" value="HETEROKARYON INCOMPATIBILITY DOMAIN-CONTAINING PROTEIN"/>
    <property type="match status" value="1"/>
</dbReference>
<dbReference type="KEGG" id="pchm:VFPPC_16371"/>
<dbReference type="GeneID" id="28858118"/>
<dbReference type="PANTHER" id="PTHR24148">
    <property type="entry name" value="ANKYRIN REPEAT DOMAIN-CONTAINING PROTEIN 39 HOMOLOG-RELATED"/>
    <property type="match status" value="1"/>
</dbReference>
<comment type="caution">
    <text evidence="1">The sequence shown here is derived from an EMBL/GenBank/DDBJ whole genome shotgun (WGS) entry which is preliminary data.</text>
</comment>
<dbReference type="EMBL" id="LSBJ02000006">
    <property type="protein sequence ID" value="OAQ62715.1"/>
    <property type="molecule type" value="Genomic_DNA"/>
</dbReference>
<dbReference type="RefSeq" id="XP_018140295.1">
    <property type="nucleotide sequence ID" value="XM_018294124.1"/>
</dbReference>
<dbReference type="InterPro" id="IPR052895">
    <property type="entry name" value="HetReg/Transcr_Mod"/>
</dbReference>
<dbReference type="STRING" id="1380566.A0A179FB03"/>
<dbReference type="AlphaFoldDB" id="A0A179FB03"/>
<keyword evidence="2" id="KW-1185">Reference proteome</keyword>
<reference evidence="1 2" key="1">
    <citation type="journal article" date="2016" name="PLoS Pathog.">
        <title>Biosynthesis of antibiotic leucinostatins in bio-control fungus Purpureocillium lilacinum and their inhibition on phytophthora revealed by genome mining.</title>
        <authorList>
            <person name="Wang G."/>
            <person name="Liu Z."/>
            <person name="Lin R."/>
            <person name="Li E."/>
            <person name="Mao Z."/>
            <person name="Ling J."/>
            <person name="Yang Y."/>
            <person name="Yin W.B."/>
            <person name="Xie B."/>
        </authorList>
    </citation>
    <scope>NUCLEOTIDE SEQUENCE [LARGE SCALE GENOMIC DNA]</scope>
    <source>
        <strain evidence="1">170</strain>
    </source>
</reference>